<dbReference type="InterPro" id="IPR000408">
    <property type="entry name" value="Reg_chr_condens"/>
</dbReference>
<dbReference type="PANTHER" id="PTHR45982:SF1">
    <property type="entry name" value="REGULATOR OF CHROMOSOME CONDENSATION"/>
    <property type="match status" value="1"/>
</dbReference>
<sequence length="541" mass="56812">MASGRLRGLSKRPRAWLGRFKPPPRQRPALGPLLANQGLWHSIACLWQSLPAGAVGALPALALSAAGSRTCAVNLGDGVLACWDEAGGTLSDVPLDLGPVLSVSTGAGHICAVTEGRQMACFGANDHRQCSVPADLARVVSVAVGDLHTCAVKPSGKLLCFGWNGNGQCDVPSDLGAVVGVSAGAQHTCAVTSDGHLACFGGSEDVGQCDIPADLGRVVSVSAGGLHTCVVTVDLMLRCFGWSAHSQCSVPANLGPVASVSVGGLHTCAITVTAELVCFGWNEYGQCDIPPGLGPVASVASGGAHTCAQTVDGQLVCFGLVAEQGNRWPRTPVEASPTAKGAESLSTARANAQRLQVTAAPTRNHLLERFDYGESGFLSLDATILLDLAQAMEAWWARELGMPQDHDEPRLRQALAVAENLEVAPEEIAAARRMLEFEVNKVLLADARFMRLMRSQQDAKQMRSSICQLAERVAEAELQLKPPQAGSALQFWAVPDLLVITDGRRRPLAIERGSCTYAGIVSLVALVAARHASCYDQELSR</sequence>
<organism evidence="2 3">
    <name type="scientific">Symbiodinium pilosum</name>
    <name type="common">Dinoflagellate</name>
    <dbReference type="NCBI Taxonomy" id="2952"/>
    <lineage>
        <taxon>Eukaryota</taxon>
        <taxon>Sar</taxon>
        <taxon>Alveolata</taxon>
        <taxon>Dinophyceae</taxon>
        <taxon>Suessiales</taxon>
        <taxon>Symbiodiniaceae</taxon>
        <taxon>Symbiodinium</taxon>
    </lineage>
</organism>
<feature type="repeat" description="RCC1" evidence="1">
    <location>
        <begin position="156"/>
        <end position="194"/>
    </location>
</feature>
<evidence type="ECO:0000313" key="3">
    <source>
        <dbReference type="Proteomes" id="UP000649617"/>
    </source>
</evidence>
<dbReference type="SUPFAM" id="SSF50985">
    <property type="entry name" value="RCC1/BLIP-II"/>
    <property type="match status" value="1"/>
</dbReference>
<dbReference type="InterPro" id="IPR009091">
    <property type="entry name" value="RCC1/BLIP-II"/>
</dbReference>
<proteinExistence type="predicted"/>
<dbReference type="AlphaFoldDB" id="A0A812LXZ6"/>
<reference evidence="2" key="1">
    <citation type="submission" date="2021-02" db="EMBL/GenBank/DDBJ databases">
        <authorList>
            <person name="Dougan E. K."/>
            <person name="Rhodes N."/>
            <person name="Thang M."/>
            <person name="Chan C."/>
        </authorList>
    </citation>
    <scope>NUCLEOTIDE SEQUENCE</scope>
</reference>
<dbReference type="PANTHER" id="PTHR45982">
    <property type="entry name" value="REGULATOR OF CHROMOSOME CONDENSATION"/>
    <property type="match status" value="1"/>
</dbReference>
<keyword evidence="3" id="KW-1185">Reference proteome</keyword>
<dbReference type="PROSITE" id="PS50012">
    <property type="entry name" value="RCC1_3"/>
    <property type="match status" value="2"/>
</dbReference>
<dbReference type="GO" id="GO:0005085">
    <property type="term" value="F:guanyl-nucleotide exchange factor activity"/>
    <property type="evidence" value="ECO:0007669"/>
    <property type="project" value="TreeGrafter"/>
</dbReference>
<dbReference type="Gene3D" id="2.130.10.30">
    <property type="entry name" value="Regulator of chromosome condensation 1/beta-lactamase-inhibitor protein II"/>
    <property type="match status" value="2"/>
</dbReference>
<dbReference type="InterPro" id="IPR051553">
    <property type="entry name" value="Ran_GTPase-activating"/>
</dbReference>
<dbReference type="GO" id="GO:0005737">
    <property type="term" value="C:cytoplasm"/>
    <property type="evidence" value="ECO:0007669"/>
    <property type="project" value="TreeGrafter"/>
</dbReference>
<name>A0A812LXZ6_SYMPI</name>
<dbReference type="Proteomes" id="UP000649617">
    <property type="component" value="Unassembled WGS sequence"/>
</dbReference>
<dbReference type="EMBL" id="CAJNIZ010006681">
    <property type="protein sequence ID" value="CAE7251946.1"/>
    <property type="molecule type" value="Genomic_DNA"/>
</dbReference>
<feature type="repeat" description="RCC1" evidence="1">
    <location>
        <begin position="195"/>
        <end position="234"/>
    </location>
</feature>
<evidence type="ECO:0000313" key="2">
    <source>
        <dbReference type="EMBL" id="CAE7251946.1"/>
    </source>
</evidence>
<dbReference type="Pfam" id="PF13540">
    <property type="entry name" value="RCC1_2"/>
    <property type="match status" value="3"/>
</dbReference>
<protein>
    <submittedName>
        <fullName evidence="2">CR4 protein</fullName>
    </submittedName>
</protein>
<dbReference type="OrthoDB" id="61110at2759"/>
<comment type="caution">
    <text evidence="2">The sequence shown here is derived from an EMBL/GenBank/DDBJ whole genome shotgun (WGS) entry which is preliminary data.</text>
</comment>
<gene>
    <name evidence="2" type="primary">CR4</name>
    <name evidence="2" type="ORF">SPIL2461_LOCUS4904</name>
</gene>
<accession>A0A812LXZ6</accession>
<evidence type="ECO:0000256" key="1">
    <source>
        <dbReference type="PROSITE-ProRule" id="PRU00235"/>
    </source>
</evidence>